<evidence type="ECO:0000313" key="5">
    <source>
        <dbReference type="Proteomes" id="UP000297555"/>
    </source>
</evidence>
<name>A0A345RJY6_9PSED</name>
<protein>
    <recommendedName>
        <fullName evidence="6">3-isopropylmalate dehydratase</fullName>
    </recommendedName>
</protein>
<dbReference type="RefSeq" id="WP_114881306.1">
    <property type="nucleotide sequence ID" value="NZ_CP029608.1"/>
</dbReference>
<evidence type="ECO:0000313" key="3">
    <source>
        <dbReference type="EMBL" id="TFH83970.1"/>
    </source>
</evidence>
<dbReference type="OrthoDB" id="7022244at2"/>
<evidence type="ECO:0000313" key="4">
    <source>
        <dbReference type="Proteomes" id="UP000253720"/>
    </source>
</evidence>
<feature type="chain" id="PRO_5044584469" description="3-isopropylmalate dehydratase" evidence="1">
    <location>
        <begin position="24"/>
        <end position="128"/>
    </location>
</feature>
<proteinExistence type="predicted"/>
<keyword evidence="1" id="KW-0732">Signal</keyword>
<evidence type="ECO:0000313" key="2">
    <source>
        <dbReference type="EMBL" id="AXI59602.1"/>
    </source>
</evidence>
<dbReference type="Proteomes" id="UP000297555">
    <property type="component" value="Unassembled WGS sequence"/>
</dbReference>
<accession>A0A345RJY6</accession>
<keyword evidence="4" id="KW-1185">Reference proteome</keyword>
<dbReference type="EMBL" id="CP029608">
    <property type="protein sequence ID" value="AXI59602.1"/>
    <property type="molecule type" value="Genomic_DNA"/>
</dbReference>
<dbReference type="PROSITE" id="PS51257">
    <property type="entry name" value="PROKAR_LIPOPROTEIN"/>
    <property type="match status" value="1"/>
</dbReference>
<dbReference type="EMBL" id="SPDQ01000001">
    <property type="protein sequence ID" value="TFH83970.1"/>
    <property type="molecule type" value="Genomic_DNA"/>
</dbReference>
<dbReference type="KEGG" id="pke:DLD99_03660"/>
<evidence type="ECO:0000256" key="1">
    <source>
        <dbReference type="SAM" id="SignalP"/>
    </source>
</evidence>
<gene>
    <name evidence="2" type="ORF">DLD99_03660</name>
    <name evidence="3" type="ORF">E4J90_02765</name>
</gene>
<evidence type="ECO:0008006" key="6">
    <source>
        <dbReference type="Google" id="ProtNLM"/>
    </source>
</evidence>
<reference evidence="2 4" key="1">
    <citation type="submission" date="2018-05" db="EMBL/GenBank/DDBJ databases">
        <title>Complete genome sequence of Pseudomonas kribbensis 46-2(T).</title>
        <authorList>
            <person name="Jeong H."/>
            <person name="Lee S.-G."/>
            <person name="Rha E."/>
            <person name="Kim H."/>
        </authorList>
    </citation>
    <scope>NUCLEOTIDE SEQUENCE [LARGE SCALE GENOMIC DNA]</scope>
    <source>
        <strain evidence="2 4">46-2</strain>
    </source>
</reference>
<dbReference type="AlphaFoldDB" id="A0A345RJY6"/>
<feature type="signal peptide" evidence="1">
    <location>
        <begin position="1"/>
        <end position="23"/>
    </location>
</feature>
<dbReference type="Proteomes" id="UP000253720">
    <property type="component" value="Chromosome"/>
</dbReference>
<organism evidence="2 4">
    <name type="scientific">Pseudomonas kribbensis</name>
    <dbReference type="NCBI Taxonomy" id="1628086"/>
    <lineage>
        <taxon>Bacteria</taxon>
        <taxon>Pseudomonadati</taxon>
        <taxon>Pseudomonadota</taxon>
        <taxon>Gammaproteobacteria</taxon>
        <taxon>Pseudomonadales</taxon>
        <taxon>Pseudomonadaceae</taxon>
        <taxon>Pseudomonas</taxon>
    </lineage>
</organism>
<sequence length="128" mass="14185">MRWSAFSLFGLLSFFACLPQANATGEDYAVLIISRERLEVPTSCEIGVYIQDQLAGRLLQEQTTSFNLPYGKVSIRLKLEPSQMPGCKPGMLAPPAQEITLKAGSVVKYRIASNDQRGLYLRPAALEY</sequence>
<reference evidence="3 5" key="2">
    <citation type="submission" date="2019-03" db="EMBL/GenBank/DDBJ databases">
        <title>Draft genome sequence of humic substances-degrading Pseudomonas kribbensis CHA-19 from forest soil.</title>
        <authorList>
            <person name="Kim D."/>
        </authorList>
    </citation>
    <scope>NUCLEOTIDE SEQUENCE [LARGE SCALE GENOMIC DNA]</scope>
    <source>
        <strain evidence="3 5">CHA-19</strain>
    </source>
</reference>